<dbReference type="EMBL" id="PQXK01000049">
    <property type="protein sequence ID" value="TGO39694.1"/>
    <property type="molecule type" value="Genomic_DNA"/>
</dbReference>
<gene>
    <name evidence="1" type="ORF">BHYA_0049g00300</name>
</gene>
<comment type="caution">
    <text evidence="1">The sequence shown here is derived from an EMBL/GenBank/DDBJ whole genome shotgun (WGS) entry which is preliminary data.</text>
</comment>
<keyword evidence="2" id="KW-1185">Reference proteome</keyword>
<dbReference type="Proteomes" id="UP000297814">
    <property type="component" value="Unassembled WGS sequence"/>
</dbReference>
<name>A0A4Z1GRZ7_9HELO</name>
<proteinExistence type="predicted"/>
<dbReference type="AlphaFoldDB" id="A0A4Z1GRZ7"/>
<reference evidence="1 2" key="1">
    <citation type="submission" date="2017-12" db="EMBL/GenBank/DDBJ databases">
        <title>Comparative genomics of Botrytis spp.</title>
        <authorList>
            <person name="Valero-Jimenez C.A."/>
            <person name="Tapia P."/>
            <person name="Veloso J."/>
            <person name="Silva-Moreno E."/>
            <person name="Staats M."/>
            <person name="Valdes J.H."/>
            <person name="Van Kan J.A.L."/>
        </authorList>
    </citation>
    <scope>NUCLEOTIDE SEQUENCE [LARGE SCALE GENOMIC DNA]</scope>
    <source>
        <strain evidence="1 2">Bh0001</strain>
    </source>
</reference>
<organism evidence="1 2">
    <name type="scientific">Botrytis hyacinthi</name>
    <dbReference type="NCBI Taxonomy" id="278943"/>
    <lineage>
        <taxon>Eukaryota</taxon>
        <taxon>Fungi</taxon>
        <taxon>Dikarya</taxon>
        <taxon>Ascomycota</taxon>
        <taxon>Pezizomycotina</taxon>
        <taxon>Leotiomycetes</taxon>
        <taxon>Helotiales</taxon>
        <taxon>Sclerotiniaceae</taxon>
        <taxon>Botrytis</taxon>
    </lineage>
</organism>
<accession>A0A4Z1GRZ7</accession>
<evidence type="ECO:0000313" key="1">
    <source>
        <dbReference type="EMBL" id="TGO39694.1"/>
    </source>
</evidence>
<evidence type="ECO:0000313" key="2">
    <source>
        <dbReference type="Proteomes" id="UP000297814"/>
    </source>
</evidence>
<sequence length="73" mass="7919">MEDSNDNERVQISKMMLGVEMQVPRQIPGHSSSLDASRAVAAPAACPRLSEPYYGYIAGNNPTVSWLAVGVKR</sequence>
<protein>
    <submittedName>
        <fullName evidence="1">Uncharacterized protein</fullName>
    </submittedName>
</protein>